<feature type="domain" description="Membrane insertase YidC/Oxa/ALB C-terminal" evidence="11">
    <location>
        <begin position="27"/>
        <end position="280"/>
    </location>
</feature>
<dbReference type="Pfam" id="PF02096">
    <property type="entry name" value="60KD_IMP"/>
    <property type="match status" value="1"/>
</dbReference>
<feature type="transmembrane region" description="Helical" evidence="10">
    <location>
        <begin position="93"/>
        <end position="114"/>
    </location>
</feature>
<dbReference type="InterPro" id="IPR047196">
    <property type="entry name" value="YidC_ALB_C"/>
</dbReference>
<dbReference type="PANTHER" id="PTHR12428:SF65">
    <property type="entry name" value="CYTOCHROME C OXIDASE ASSEMBLY PROTEIN COX18, MITOCHONDRIAL"/>
    <property type="match status" value="1"/>
</dbReference>
<comment type="subcellular location">
    <subcellularLocation>
        <location evidence="1">Cell membrane</location>
        <topology evidence="1">Multi-pass membrane protein</topology>
    </subcellularLocation>
    <subcellularLocation>
        <location evidence="9">Membrane</location>
        <topology evidence="9">Multi-pass membrane protein</topology>
    </subcellularLocation>
</comment>
<dbReference type="Gene3D" id="3.40.50.12580">
    <property type="match status" value="1"/>
</dbReference>
<evidence type="ECO:0000256" key="10">
    <source>
        <dbReference type="SAM" id="Phobius"/>
    </source>
</evidence>
<dbReference type="Pfam" id="PF04464">
    <property type="entry name" value="Glyphos_transf"/>
    <property type="match status" value="1"/>
</dbReference>
<evidence type="ECO:0000256" key="7">
    <source>
        <dbReference type="ARBA" id="ARBA00023136"/>
    </source>
</evidence>
<gene>
    <name evidence="12" type="primary">yidC</name>
    <name evidence="12" type="ORF">H8S75_19080</name>
</gene>
<evidence type="ECO:0000256" key="5">
    <source>
        <dbReference type="ARBA" id="ARBA00022927"/>
    </source>
</evidence>
<evidence type="ECO:0000256" key="4">
    <source>
        <dbReference type="ARBA" id="ARBA00022692"/>
    </source>
</evidence>
<feature type="transmembrane region" description="Helical" evidence="10">
    <location>
        <begin position="203"/>
        <end position="224"/>
    </location>
</feature>
<comment type="caution">
    <text evidence="12">The sequence shown here is derived from an EMBL/GenBank/DDBJ whole genome shotgun (WGS) entry which is preliminary data.</text>
</comment>
<feature type="transmembrane region" description="Helical" evidence="10">
    <location>
        <begin position="30"/>
        <end position="49"/>
    </location>
</feature>
<accession>A0ABR7HA82</accession>
<proteinExistence type="inferred from homology"/>
<feature type="transmembrane region" description="Helical" evidence="10">
    <location>
        <begin position="236"/>
        <end position="257"/>
    </location>
</feature>
<feature type="transmembrane region" description="Helical" evidence="10">
    <location>
        <begin position="7"/>
        <end position="24"/>
    </location>
</feature>
<dbReference type="InterPro" id="IPR001708">
    <property type="entry name" value="YidC/ALB3/OXA1/COX18"/>
</dbReference>
<evidence type="ECO:0000256" key="8">
    <source>
        <dbReference type="ARBA" id="ARBA00023186"/>
    </source>
</evidence>
<dbReference type="PANTHER" id="PTHR12428">
    <property type="entry name" value="OXA1"/>
    <property type="match status" value="1"/>
</dbReference>
<dbReference type="InterPro" id="IPR043148">
    <property type="entry name" value="TagF_C"/>
</dbReference>
<organism evidence="12 13">
    <name type="scientific">Hungatella hominis</name>
    <dbReference type="NCBI Taxonomy" id="2763050"/>
    <lineage>
        <taxon>Bacteria</taxon>
        <taxon>Bacillati</taxon>
        <taxon>Bacillota</taxon>
        <taxon>Clostridia</taxon>
        <taxon>Lachnospirales</taxon>
        <taxon>Lachnospiraceae</taxon>
        <taxon>Hungatella</taxon>
    </lineage>
</organism>
<evidence type="ECO:0000256" key="2">
    <source>
        <dbReference type="ARBA" id="ARBA00022448"/>
    </source>
</evidence>
<keyword evidence="2" id="KW-0813">Transport</keyword>
<dbReference type="CDD" id="cd20070">
    <property type="entry name" value="5TM_YidC_Alb3"/>
    <property type="match status" value="1"/>
</dbReference>
<protein>
    <submittedName>
        <fullName evidence="12">Membrane protein insertase YidC</fullName>
    </submittedName>
</protein>
<sequence>MNNFLNFTVGIPLGFLMYFCYLMTKNYGVAIIVFTLLTKIILYPLNIMVQKNSIKMVKIQPELNNITAQFPDNPDRASEEQLKLYKRENYHPLAGLIPMMIQIPLVLGVMQVIYNPLQHLLRLPGGVITAFSSHTMELLGLTEAGSSIQVKAINLLQHSEFVESFRSLNVPGVDLDAVIQTIQGFDMTFFGIDLSAVPSLSNWNILLVVPLIAGASSLLLCICQNHVNVLQKEQGFLGRWGMAVFLVLFSLYFAMIVPAGVGLYWTASNLFAILAMYLVNWMYKPKDYINYDALEKSKEALAESKELAKKLQLSREDKIRAKTYYKAFCKDEQKEVIFYAEKSGFYKYFKNVIEYILEHSDIKIHYVTSDPKDAIFNKIHPQIIPYFIDDNRLIPMFMKVDSEIMVMTTPDLNTYHLKRSYVKKDVEYIYMFHGLLSTNMVVNKGAYDHFDTIFCVGQHQIDEIRETEKMYQLPEKNLVHCGYGLFDDMLADYQKISRSEKDHKEILIAPSWQEDNILESCINEMAAQLASSDCHVTIRPHPEFIKRFPAKMNRVISELGNGKYANVDIETDFSSNKTVFDADLLITDWSGIAYEFSYVTKKPALFINTKMKVLNEDYIHYEHQPLDITLRDKIGISLEKDEIYKLNEAIKRLLGSESVHYEKQIQNLVDTYVFHIGESGEIGGQYIIDKIMEKRQKHTY</sequence>
<dbReference type="NCBIfam" id="TIGR03592">
    <property type="entry name" value="yidC_oxa1_cterm"/>
    <property type="match status" value="1"/>
</dbReference>
<evidence type="ECO:0000259" key="11">
    <source>
        <dbReference type="Pfam" id="PF02096"/>
    </source>
</evidence>
<dbReference type="InterPro" id="IPR007554">
    <property type="entry name" value="Glycerophosphate_synth"/>
</dbReference>
<keyword evidence="8" id="KW-0143">Chaperone</keyword>
<reference evidence="12 13" key="1">
    <citation type="submission" date="2020-08" db="EMBL/GenBank/DDBJ databases">
        <title>Genome public.</title>
        <authorList>
            <person name="Liu C."/>
            <person name="Sun Q."/>
        </authorList>
    </citation>
    <scope>NUCLEOTIDE SEQUENCE [LARGE SCALE GENOMIC DNA]</scope>
    <source>
        <strain evidence="12 13">NSJ-66</strain>
    </source>
</reference>
<feature type="transmembrane region" description="Helical" evidence="10">
    <location>
        <begin position="263"/>
        <end position="283"/>
    </location>
</feature>
<dbReference type="Proteomes" id="UP000634672">
    <property type="component" value="Unassembled WGS sequence"/>
</dbReference>
<keyword evidence="7 10" id="KW-0472">Membrane</keyword>
<evidence type="ECO:0000256" key="6">
    <source>
        <dbReference type="ARBA" id="ARBA00022989"/>
    </source>
</evidence>
<dbReference type="InterPro" id="IPR028055">
    <property type="entry name" value="YidC/Oxa/ALB_C"/>
</dbReference>
<evidence type="ECO:0000313" key="12">
    <source>
        <dbReference type="EMBL" id="MBC5710065.1"/>
    </source>
</evidence>
<keyword evidence="13" id="KW-1185">Reference proteome</keyword>
<evidence type="ECO:0000256" key="1">
    <source>
        <dbReference type="ARBA" id="ARBA00004651"/>
    </source>
</evidence>
<evidence type="ECO:0000256" key="3">
    <source>
        <dbReference type="ARBA" id="ARBA00022475"/>
    </source>
</evidence>
<keyword evidence="5" id="KW-0653">Protein transport</keyword>
<comment type="similarity">
    <text evidence="9">Belongs to the OXA1/ALB3/YidC family.</text>
</comment>
<evidence type="ECO:0000256" key="9">
    <source>
        <dbReference type="RuleBase" id="RU003945"/>
    </source>
</evidence>
<keyword evidence="4 9" id="KW-0812">Transmembrane</keyword>
<keyword evidence="6 10" id="KW-1133">Transmembrane helix</keyword>
<dbReference type="EMBL" id="JACOPB010000009">
    <property type="protein sequence ID" value="MBC5710065.1"/>
    <property type="molecule type" value="Genomic_DNA"/>
</dbReference>
<evidence type="ECO:0000313" key="13">
    <source>
        <dbReference type="Proteomes" id="UP000634672"/>
    </source>
</evidence>
<keyword evidence="3" id="KW-1003">Cell membrane</keyword>
<name>A0ABR7HA82_9FIRM</name>